<dbReference type="Proteomes" id="UP000282106">
    <property type="component" value="Unassembled WGS sequence"/>
</dbReference>
<keyword evidence="10 13" id="KW-0511">Multifunctional enzyme</keyword>
<comment type="subunit">
    <text evidence="13">Homodimer.</text>
</comment>
<comment type="similarity">
    <text evidence="2 13">Belongs to the thiolase-like superfamily. FabH family.</text>
</comment>
<dbReference type="FunCoup" id="A0A3N0VLE7">
    <property type="interactions" value="534"/>
</dbReference>
<sequence>MTYARIVGTGSYLPARSVSNQELQTRIETSDEWIVSRTGIESRHVAAEGEMTSDLAFHACQRALAAAGTSADEVDLIVVATTTPDMVLPSTACLLQARLGVKQGAAFDVQAVCTGFIYALTLADRLVASGAHKCALVVGAEVFSRLLDWSDRRTCVLFGDGAGAVVLKASETPGILSGHLHADGSLAGILRVDGGIANGVLRGNPFVEMDGQAVYRTAVRVLAECAHEALNQNGLKIEDINWVVPHQANIRILATTADKLGLPMGKLVTTVARQGNTSAASVPLALDAAVRDGRIQPGQNVLLLGVGAGMTWGSVLLRY</sequence>
<keyword evidence="7 13" id="KW-0276">Fatty acid metabolism</keyword>
<dbReference type="UniPathway" id="UPA00094"/>
<evidence type="ECO:0000313" key="16">
    <source>
        <dbReference type="EMBL" id="ROH93531.1"/>
    </source>
</evidence>
<dbReference type="HAMAP" id="MF_01815">
    <property type="entry name" value="FabH"/>
    <property type="match status" value="1"/>
</dbReference>
<proteinExistence type="inferred from homology"/>
<keyword evidence="6 13" id="KW-0808">Transferase</keyword>
<feature type="active site" evidence="13">
    <location>
        <position position="276"/>
    </location>
</feature>
<evidence type="ECO:0000256" key="2">
    <source>
        <dbReference type="ARBA" id="ARBA00008642"/>
    </source>
</evidence>
<dbReference type="GO" id="GO:0004315">
    <property type="term" value="F:3-oxoacyl-[acyl-carrier-protein] synthase activity"/>
    <property type="evidence" value="ECO:0007669"/>
    <property type="project" value="InterPro"/>
</dbReference>
<dbReference type="InParanoid" id="A0A3N0VLE7"/>
<name>A0A3N0VLE7_9GAMM</name>
<evidence type="ECO:0000256" key="1">
    <source>
        <dbReference type="ARBA" id="ARBA00005194"/>
    </source>
</evidence>
<dbReference type="EC" id="2.3.1.180" evidence="3 13"/>
<dbReference type="RefSeq" id="WP_123210386.1">
    <property type="nucleotide sequence ID" value="NZ_RJVO01000001.1"/>
</dbReference>
<accession>A0A3N0VLE7</accession>
<dbReference type="PANTHER" id="PTHR34069:SF2">
    <property type="entry name" value="BETA-KETOACYL-[ACYL-CARRIER-PROTEIN] SYNTHASE III"/>
    <property type="match status" value="1"/>
</dbReference>
<comment type="subcellular location">
    <subcellularLocation>
        <location evidence="13">Cytoplasm</location>
    </subcellularLocation>
</comment>
<evidence type="ECO:0000256" key="9">
    <source>
        <dbReference type="ARBA" id="ARBA00023160"/>
    </source>
</evidence>
<dbReference type="InterPro" id="IPR004655">
    <property type="entry name" value="FabH"/>
</dbReference>
<keyword evidence="11 13" id="KW-0012">Acyltransferase</keyword>
<evidence type="ECO:0000256" key="3">
    <source>
        <dbReference type="ARBA" id="ARBA00012333"/>
    </source>
</evidence>
<comment type="domain">
    <text evidence="13">The last Arg residue of the ACP-binding site is essential for the weak association between ACP/AcpP and FabH.</text>
</comment>
<keyword evidence="5 13" id="KW-0444">Lipid biosynthesis</keyword>
<evidence type="ECO:0000256" key="5">
    <source>
        <dbReference type="ARBA" id="ARBA00022516"/>
    </source>
</evidence>
<dbReference type="EMBL" id="RJVO01000001">
    <property type="protein sequence ID" value="ROH93531.1"/>
    <property type="molecule type" value="Genomic_DNA"/>
</dbReference>
<evidence type="ECO:0000256" key="8">
    <source>
        <dbReference type="ARBA" id="ARBA00023098"/>
    </source>
</evidence>
<evidence type="ECO:0000256" key="6">
    <source>
        <dbReference type="ARBA" id="ARBA00022679"/>
    </source>
</evidence>
<comment type="caution">
    <text evidence="16">The sequence shown here is derived from an EMBL/GenBank/DDBJ whole genome shotgun (WGS) entry which is preliminary data.</text>
</comment>
<keyword evidence="9 13" id="KW-0275">Fatty acid biosynthesis</keyword>
<feature type="active site" evidence="13">
    <location>
        <position position="113"/>
    </location>
</feature>
<evidence type="ECO:0000256" key="11">
    <source>
        <dbReference type="ARBA" id="ARBA00023315"/>
    </source>
</evidence>
<dbReference type="FunFam" id="3.40.47.10:FF:000004">
    <property type="entry name" value="3-oxoacyl-[acyl-carrier-protein] synthase 3"/>
    <property type="match status" value="1"/>
</dbReference>
<evidence type="ECO:0000256" key="4">
    <source>
        <dbReference type="ARBA" id="ARBA00022490"/>
    </source>
</evidence>
<dbReference type="GO" id="GO:0044550">
    <property type="term" value="P:secondary metabolite biosynthetic process"/>
    <property type="evidence" value="ECO:0007669"/>
    <property type="project" value="TreeGrafter"/>
</dbReference>
<feature type="domain" description="Beta-ketoacyl-[acyl-carrier-protein] synthase III N-terminal" evidence="15">
    <location>
        <begin position="107"/>
        <end position="184"/>
    </location>
</feature>
<dbReference type="GO" id="GO:0005737">
    <property type="term" value="C:cytoplasm"/>
    <property type="evidence" value="ECO:0007669"/>
    <property type="project" value="UniProtKB-SubCell"/>
</dbReference>
<evidence type="ECO:0000256" key="7">
    <source>
        <dbReference type="ARBA" id="ARBA00022832"/>
    </source>
</evidence>
<dbReference type="GO" id="GO:0033818">
    <property type="term" value="F:beta-ketoacyl-acyl-carrier-protein synthase III activity"/>
    <property type="evidence" value="ECO:0007669"/>
    <property type="project" value="UniProtKB-UniRule"/>
</dbReference>
<dbReference type="Pfam" id="PF08545">
    <property type="entry name" value="ACP_syn_III"/>
    <property type="match status" value="1"/>
</dbReference>
<dbReference type="PANTHER" id="PTHR34069">
    <property type="entry name" value="3-OXOACYL-[ACYL-CARRIER-PROTEIN] SYNTHASE 3"/>
    <property type="match status" value="1"/>
</dbReference>
<dbReference type="SUPFAM" id="SSF53901">
    <property type="entry name" value="Thiolase-like"/>
    <property type="match status" value="1"/>
</dbReference>
<evidence type="ECO:0000256" key="10">
    <source>
        <dbReference type="ARBA" id="ARBA00023268"/>
    </source>
</evidence>
<evidence type="ECO:0000256" key="12">
    <source>
        <dbReference type="ARBA" id="ARBA00051096"/>
    </source>
</evidence>
<evidence type="ECO:0000313" key="17">
    <source>
        <dbReference type="Proteomes" id="UP000282106"/>
    </source>
</evidence>
<dbReference type="NCBIfam" id="NF006829">
    <property type="entry name" value="PRK09352.1"/>
    <property type="match status" value="1"/>
</dbReference>
<feature type="domain" description="Beta-ketoacyl-[acyl-carrier-protein] synthase III C-terminal" evidence="14">
    <location>
        <begin position="230"/>
        <end position="319"/>
    </location>
</feature>
<keyword evidence="4 13" id="KW-0963">Cytoplasm</keyword>
<keyword evidence="8 13" id="KW-0443">Lipid metabolism</keyword>
<dbReference type="GO" id="GO:0006633">
    <property type="term" value="P:fatty acid biosynthetic process"/>
    <property type="evidence" value="ECO:0007669"/>
    <property type="project" value="UniProtKB-UniRule"/>
</dbReference>
<comment type="pathway">
    <text evidence="1 13">Lipid metabolism; fatty acid biosynthesis.</text>
</comment>
<evidence type="ECO:0000259" key="15">
    <source>
        <dbReference type="Pfam" id="PF08545"/>
    </source>
</evidence>
<dbReference type="InterPro" id="IPR013747">
    <property type="entry name" value="ACP_syn_III_C"/>
</dbReference>
<reference evidence="16 17" key="1">
    <citation type="submission" date="2018-10" db="EMBL/GenBank/DDBJ databases">
        <authorList>
            <person name="Chen W.-M."/>
        </authorList>
    </citation>
    <scope>NUCLEOTIDE SEQUENCE [LARGE SCALE GENOMIC DNA]</scope>
    <source>
        <strain evidence="16 17">THS-13</strain>
    </source>
</reference>
<feature type="region of interest" description="ACP-binding" evidence="13">
    <location>
        <begin position="247"/>
        <end position="251"/>
    </location>
</feature>
<dbReference type="InterPro" id="IPR016039">
    <property type="entry name" value="Thiolase-like"/>
</dbReference>
<protein>
    <recommendedName>
        <fullName evidence="3 13">Beta-ketoacyl-[acyl-carrier-protein] synthase III</fullName>
        <shortName evidence="13">Beta-ketoacyl-ACP synthase III</shortName>
        <shortName evidence="13">KAS III</shortName>
        <ecNumber evidence="3 13">2.3.1.180</ecNumber>
    </recommendedName>
    <alternativeName>
        <fullName evidence="13">3-oxoacyl-[acyl-carrier-protein] synthase 3</fullName>
    </alternativeName>
    <alternativeName>
        <fullName evidence="13">3-oxoacyl-[acyl-carrier-protein] synthase III</fullName>
    </alternativeName>
</protein>
<comment type="function">
    <text evidence="13">Catalyzes the condensation reaction of fatty acid synthesis by the addition to an acyl acceptor of two carbons from malonyl-ACP. Catalyzes the first condensation reaction which initiates fatty acid synthesis and may therefore play a role in governing the total rate of fatty acid production. Possesses both acetoacetyl-ACP synthase and acetyl transacylase activities. Its substrate specificity determines the biosynthesis of branched-chain and/or straight-chain of fatty acids.</text>
</comment>
<dbReference type="AlphaFoldDB" id="A0A3N0VLE7"/>
<dbReference type="CDD" id="cd00830">
    <property type="entry name" value="KAS_III"/>
    <property type="match status" value="1"/>
</dbReference>
<evidence type="ECO:0000256" key="13">
    <source>
        <dbReference type="HAMAP-Rule" id="MF_01815"/>
    </source>
</evidence>
<dbReference type="NCBIfam" id="TIGR00747">
    <property type="entry name" value="fabH"/>
    <property type="match status" value="1"/>
</dbReference>
<keyword evidence="17" id="KW-1185">Reference proteome</keyword>
<dbReference type="InterPro" id="IPR013751">
    <property type="entry name" value="ACP_syn_III_N"/>
</dbReference>
<dbReference type="Gene3D" id="3.40.47.10">
    <property type="match status" value="1"/>
</dbReference>
<comment type="catalytic activity">
    <reaction evidence="12">
        <text>malonyl-[ACP] + acetyl-CoA + H(+) = 3-oxobutanoyl-[ACP] + CO2 + CoA</text>
        <dbReference type="Rhea" id="RHEA:12080"/>
        <dbReference type="Rhea" id="RHEA-COMP:9623"/>
        <dbReference type="Rhea" id="RHEA-COMP:9625"/>
        <dbReference type="ChEBI" id="CHEBI:15378"/>
        <dbReference type="ChEBI" id="CHEBI:16526"/>
        <dbReference type="ChEBI" id="CHEBI:57287"/>
        <dbReference type="ChEBI" id="CHEBI:57288"/>
        <dbReference type="ChEBI" id="CHEBI:78449"/>
        <dbReference type="ChEBI" id="CHEBI:78450"/>
        <dbReference type="EC" id="2.3.1.180"/>
    </reaction>
    <physiologicalReaction direction="left-to-right" evidence="12">
        <dbReference type="Rhea" id="RHEA:12081"/>
    </physiologicalReaction>
</comment>
<feature type="active site" evidence="13">
    <location>
        <position position="246"/>
    </location>
</feature>
<evidence type="ECO:0000259" key="14">
    <source>
        <dbReference type="Pfam" id="PF08541"/>
    </source>
</evidence>
<organism evidence="16 17">
    <name type="scientific">Stagnimonas aquatica</name>
    <dbReference type="NCBI Taxonomy" id="2689987"/>
    <lineage>
        <taxon>Bacteria</taxon>
        <taxon>Pseudomonadati</taxon>
        <taxon>Pseudomonadota</taxon>
        <taxon>Gammaproteobacteria</taxon>
        <taxon>Nevskiales</taxon>
        <taxon>Nevskiaceae</taxon>
        <taxon>Stagnimonas</taxon>
    </lineage>
</organism>
<dbReference type="Pfam" id="PF08541">
    <property type="entry name" value="ACP_syn_III_C"/>
    <property type="match status" value="1"/>
</dbReference>
<gene>
    <name evidence="13" type="primary">fabH</name>
    <name evidence="16" type="ORF">ED208_03155</name>
</gene>